<evidence type="ECO:0000256" key="8">
    <source>
        <dbReference type="ARBA" id="ARBA00022532"/>
    </source>
</evidence>
<feature type="transmembrane region" description="Helical" evidence="16">
    <location>
        <begin position="28"/>
        <end position="45"/>
    </location>
</feature>
<dbReference type="Proteomes" id="UP000545037">
    <property type="component" value="Unassembled WGS sequence"/>
</dbReference>
<dbReference type="NCBIfam" id="TIGR02968">
    <property type="entry name" value="succ_dehyd_anc"/>
    <property type="match status" value="1"/>
</dbReference>
<evidence type="ECO:0000256" key="15">
    <source>
        <dbReference type="ARBA" id="ARBA00023136"/>
    </source>
</evidence>
<evidence type="ECO:0000256" key="11">
    <source>
        <dbReference type="ARBA" id="ARBA00022723"/>
    </source>
</evidence>
<dbReference type="EMBL" id="JACHOR010000001">
    <property type="protein sequence ID" value="MBB5744765.1"/>
    <property type="molecule type" value="Genomic_DNA"/>
</dbReference>
<dbReference type="InterPro" id="IPR014312">
    <property type="entry name" value="Succ_DH_anchor"/>
</dbReference>
<evidence type="ECO:0000256" key="9">
    <source>
        <dbReference type="ARBA" id="ARBA00022617"/>
    </source>
</evidence>
<protein>
    <recommendedName>
        <fullName evidence="6">Succinate dehydrogenase hydrophobic membrane anchor subunit</fullName>
    </recommendedName>
</protein>
<feature type="transmembrane region" description="Helical" evidence="16">
    <location>
        <begin position="65"/>
        <end position="87"/>
    </location>
</feature>
<dbReference type="InterPro" id="IPR034804">
    <property type="entry name" value="SQR/QFR_C/D"/>
</dbReference>
<comment type="subunit">
    <text evidence="5">Part of an enzyme complex containing four subunits: a flavoprotein, an iron-sulfur protein, plus two membrane-anchoring proteins, SdhC and SdhD.</text>
</comment>
<name>A0A7W9CFP3_9CAUL</name>
<dbReference type="GO" id="GO:0016020">
    <property type="term" value="C:membrane"/>
    <property type="evidence" value="ECO:0007669"/>
    <property type="project" value="UniProtKB-SubCell"/>
</dbReference>
<keyword evidence="15 16" id="KW-0472">Membrane</keyword>
<keyword evidence="18" id="KW-1185">Reference proteome</keyword>
<dbReference type="Gene3D" id="1.20.1300.10">
    <property type="entry name" value="Fumarate reductase/succinate dehydrogenase, transmembrane subunit"/>
    <property type="match status" value="1"/>
</dbReference>
<evidence type="ECO:0000256" key="5">
    <source>
        <dbReference type="ARBA" id="ARBA00011558"/>
    </source>
</evidence>
<keyword evidence="8" id="KW-0816">Tricarboxylic acid cycle</keyword>
<evidence type="ECO:0000256" key="12">
    <source>
        <dbReference type="ARBA" id="ARBA00022982"/>
    </source>
</evidence>
<evidence type="ECO:0000256" key="3">
    <source>
        <dbReference type="ARBA" id="ARBA00004141"/>
    </source>
</evidence>
<comment type="subcellular location">
    <subcellularLocation>
        <location evidence="3">Membrane</location>
        <topology evidence="3">Multi-pass membrane protein</topology>
    </subcellularLocation>
</comment>
<dbReference type="GO" id="GO:0046872">
    <property type="term" value="F:metal ion binding"/>
    <property type="evidence" value="ECO:0007669"/>
    <property type="project" value="UniProtKB-KW"/>
</dbReference>
<dbReference type="RefSeq" id="WP_183211725.1">
    <property type="nucleotide sequence ID" value="NZ_JACHOR010000001.1"/>
</dbReference>
<evidence type="ECO:0000313" key="17">
    <source>
        <dbReference type="EMBL" id="MBB5744765.1"/>
    </source>
</evidence>
<dbReference type="AlphaFoldDB" id="A0A7W9CFP3"/>
<evidence type="ECO:0000256" key="1">
    <source>
        <dbReference type="ARBA" id="ARBA00001971"/>
    </source>
</evidence>
<evidence type="ECO:0000313" key="18">
    <source>
        <dbReference type="Proteomes" id="UP000545037"/>
    </source>
</evidence>
<dbReference type="Pfam" id="PF01127">
    <property type="entry name" value="Sdh_cyt"/>
    <property type="match status" value="1"/>
</dbReference>
<comment type="pathway">
    <text evidence="4">Carbohydrate metabolism; tricarboxylic acid cycle.</text>
</comment>
<keyword evidence="13 16" id="KW-1133">Transmembrane helix</keyword>
<gene>
    <name evidence="17" type="ORF">GGR13_000337</name>
</gene>
<accession>A0A7W9CFP3</accession>
<sequence length="135" mass="14283">MSRTTSQYRNGVKVSENHGAGEWKAERLSALILVPLTLWGLWAAATLSGGGYDGALAWFRSPVNAALLAVTLVATLWHMQMGVKVIVEDYIHKAGTLKLLLGLNTLICLLLALASVFFIARLALGSAPLPAGLGA</sequence>
<dbReference type="GO" id="GO:0020037">
    <property type="term" value="F:heme binding"/>
    <property type="evidence" value="ECO:0007669"/>
    <property type="project" value="InterPro"/>
</dbReference>
<feature type="transmembrane region" description="Helical" evidence="16">
    <location>
        <begin position="99"/>
        <end position="120"/>
    </location>
</feature>
<dbReference type="CDD" id="cd03495">
    <property type="entry name" value="SQR_TypeC_SdhD_like"/>
    <property type="match status" value="1"/>
</dbReference>
<evidence type="ECO:0000256" key="13">
    <source>
        <dbReference type="ARBA" id="ARBA00022989"/>
    </source>
</evidence>
<keyword evidence="11" id="KW-0479">Metal-binding</keyword>
<keyword evidence="7" id="KW-0813">Transport</keyword>
<evidence type="ECO:0000256" key="4">
    <source>
        <dbReference type="ARBA" id="ARBA00005163"/>
    </source>
</evidence>
<dbReference type="InterPro" id="IPR000701">
    <property type="entry name" value="SuccDH_FuR_B_TM-su"/>
</dbReference>
<dbReference type="SUPFAM" id="SSF81343">
    <property type="entry name" value="Fumarate reductase respiratory complex transmembrane subunits"/>
    <property type="match status" value="1"/>
</dbReference>
<comment type="caution">
    <text evidence="17">The sequence shown here is derived from an EMBL/GenBank/DDBJ whole genome shotgun (WGS) entry which is preliminary data.</text>
</comment>
<organism evidence="17 18">
    <name type="scientific">Brevundimonas variabilis</name>
    <dbReference type="NCBI Taxonomy" id="74312"/>
    <lineage>
        <taxon>Bacteria</taxon>
        <taxon>Pseudomonadati</taxon>
        <taxon>Pseudomonadota</taxon>
        <taxon>Alphaproteobacteria</taxon>
        <taxon>Caulobacterales</taxon>
        <taxon>Caulobacteraceae</taxon>
        <taxon>Brevundimonas</taxon>
    </lineage>
</organism>
<comment type="function">
    <text evidence="2">Membrane-anchoring subunit of succinate dehydrogenase (SDH).</text>
</comment>
<dbReference type="GO" id="GO:0006099">
    <property type="term" value="P:tricarboxylic acid cycle"/>
    <property type="evidence" value="ECO:0007669"/>
    <property type="project" value="UniProtKB-UniPathway"/>
</dbReference>
<keyword evidence="12" id="KW-0249">Electron transport</keyword>
<comment type="cofactor">
    <cofactor evidence="1">
        <name>heme</name>
        <dbReference type="ChEBI" id="CHEBI:30413"/>
    </cofactor>
</comment>
<evidence type="ECO:0000256" key="7">
    <source>
        <dbReference type="ARBA" id="ARBA00022448"/>
    </source>
</evidence>
<evidence type="ECO:0000256" key="10">
    <source>
        <dbReference type="ARBA" id="ARBA00022692"/>
    </source>
</evidence>
<keyword evidence="9" id="KW-0349">Heme</keyword>
<keyword evidence="10 16" id="KW-0812">Transmembrane</keyword>
<evidence type="ECO:0000256" key="6">
    <source>
        <dbReference type="ARBA" id="ARBA00019425"/>
    </source>
</evidence>
<evidence type="ECO:0000256" key="14">
    <source>
        <dbReference type="ARBA" id="ARBA00023004"/>
    </source>
</evidence>
<proteinExistence type="predicted"/>
<reference evidence="17 18" key="1">
    <citation type="submission" date="2020-08" db="EMBL/GenBank/DDBJ databases">
        <title>Genomic Encyclopedia of Type Strains, Phase IV (KMG-IV): sequencing the most valuable type-strain genomes for metagenomic binning, comparative biology and taxonomic classification.</title>
        <authorList>
            <person name="Goeker M."/>
        </authorList>
    </citation>
    <scope>NUCLEOTIDE SEQUENCE [LARGE SCALE GENOMIC DNA]</scope>
    <source>
        <strain evidence="17 18">DSM 4737</strain>
    </source>
</reference>
<evidence type="ECO:0000256" key="2">
    <source>
        <dbReference type="ARBA" id="ARBA00004050"/>
    </source>
</evidence>
<evidence type="ECO:0000256" key="16">
    <source>
        <dbReference type="SAM" id="Phobius"/>
    </source>
</evidence>
<keyword evidence="14" id="KW-0408">Iron</keyword>
<dbReference type="UniPathway" id="UPA00223"/>